<feature type="region of interest" description="Disordered" evidence="1">
    <location>
        <begin position="16"/>
        <end position="50"/>
    </location>
</feature>
<organism evidence="2 3">
    <name type="scientific">Macrostomum lignano</name>
    <dbReference type="NCBI Taxonomy" id="282301"/>
    <lineage>
        <taxon>Eukaryota</taxon>
        <taxon>Metazoa</taxon>
        <taxon>Spiralia</taxon>
        <taxon>Lophotrochozoa</taxon>
        <taxon>Platyhelminthes</taxon>
        <taxon>Rhabditophora</taxon>
        <taxon>Macrostomorpha</taxon>
        <taxon>Macrostomida</taxon>
        <taxon>Macrostomidae</taxon>
        <taxon>Macrostomum</taxon>
    </lineage>
</organism>
<sequence length="196" mass="20425">MLSEFDNRCATRVELLSEGSPSGVEAPAQNWSISQTSQETKKQQDPRQRNLQSCAAGAAAAAEPPAGSGGALTASRDAAYRYAPSEADLAVPNGSYHPAEQANFNAAARMTSMRPSLLAKLADFKAKKNDFLTQRIRSSMARSGPPIQCGSASDASAAVVLLLLGQPAPQLAFRAEPAAGMARAMSLRDSGVAMAT</sequence>
<accession>A0A1I8F780</accession>
<reference evidence="3" key="1">
    <citation type="submission" date="2016-11" db="UniProtKB">
        <authorList>
            <consortium name="WormBaseParasite"/>
        </authorList>
    </citation>
    <scope>IDENTIFICATION</scope>
</reference>
<evidence type="ECO:0000313" key="3">
    <source>
        <dbReference type="WBParaSite" id="maker-unitig_21825-snap-gene-0.1-mRNA-1"/>
    </source>
</evidence>
<evidence type="ECO:0000256" key="1">
    <source>
        <dbReference type="SAM" id="MobiDB-lite"/>
    </source>
</evidence>
<dbReference type="WBParaSite" id="maker-unitig_21825-snap-gene-0.1-mRNA-1">
    <property type="protein sequence ID" value="maker-unitig_21825-snap-gene-0.1-mRNA-1"/>
    <property type="gene ID" value="maker-unitig_21825-snap-gene-0.1"/>
</dbReference>
<feature type="compositionally biased region" description="Polar residues" evidence="1">
    <location>
        <begin position="29"/>
        <end position="38"/>
    </location>
</feature>
<keyword evidence="2" id="KW-1185">Reference proteome</keyword>
<name>A0A1I8F780_9PLAT</name>
<dbReference type="Proteomes" id="UP000095280">
    <property type="component" value="Unplaced"/>
</dbReference>
<feature type="compositionally biased region" description="Basic and acidic residues" evidence="1">
    <location>
        <begin position="39"/>
        <end position="48"/>
    </location>
</feature>
<evidence type="ECO:0000313" key="2">
    <source>
        <dbReference type="Proteomes" id="UP000095280"/>
    </source>
</evidence>
<protein>
    <submittedName>
        <fullName evidence="3">Uncharacterized protein</fullName>
    </submittedName>
</protein>
<proteinExistence type="predicted"/>
<dbReference type="AlphaFoldDB" id="A0A1I8F780"/>